<sequence>MLVRVQLGELPALTLRGGGLFRFAEQIADSDVELICKVGDFLRREAALTLELLAEAAGVHADAVGDRLQCDALAPHQHVHAFADLGVKVARGGLSLGCLHSRDSTTNQTNATSTHREARTVLFVCYGAFMQTNKTDSSQLLRPSEAAALLGVTTRTLLRMSERGDVASLELPSGHRRYRYSDIDALIAD</sequence>
<evidence type="ECO:0000259" key="1">
    <source>
        <dbReference type="Pfam" id="PF12728"/>
    </source>
</evidence>
<comment type="caution">
    <text evidence="2">The sequence shown here is derived from an EMBL/GenBank/DDBJ whole genome shotgun (WGS) entry which is preliminary data.</text>
</comment>
<organism evidence="2 3">
    <name type="scientific">Microbacterium sorbitolivorans</name>
    <dbReference type="NCBI Taxonomy" id="1867410"/>
    <lineage>
        <taxon>Bacteria</taxon>
        <taxon>Bacillati</taxon>
        <taxon>Actinomycetota</taxon>
        <taxon>Actinomycetes</taxon>
        <taxon>Micrococcales</taxon>
        <taxon>Microbacteriaceae</taxon>
        <taxon>Microbacterium</taxon>
    </lineage>
</organism>
<gene>
    <name evidence="2" type="ORF">DTO57_03400</name>
</gene>
<keyword evidence="3" id="KW-1185">Reference proteome</keyword>
<evidence type="ECO:0000313" key="3">
    <source>
        <dbReference type="Proteomes" id="UP000253508"/>
    </source>
</evidence>
<dbReference type="Proteomes" id="UP000253508">
    <property type="component" value="Unassembled WGS sequence"/>
</dbReference>
<reference evidence="2 3" key="1">
    <citation type="submission" date="2018-07" db="EMBL/GenBank/DDBJ databases">
        <title>Microbacterium endoborsara sp. nov., a novel actinobacterium isolated from Borszczowia aralocaspica.</title>
        <authorList>
            <person name="An D."/>
        </authorList>
    </citation>
    <scope>NUCLEOTIDE SEQUENCE [LARGE SCALE GENOMIC DNA]</scope>
    <source>
        <strain evidence="2 3">C1.15228</strain>
    </source>
</reference>
<dbReference type="EMBL" id="QORO01000001">
    <property type="protein sequence ID" value="RCK61686.1"/>
    <property type="molecule type" value="Genomic_DNA"/>
</dbReference>
<protein>
    <submittedName>
        <fullName evidence="2">Helix-turn-helix domain-containing protein</fullName>
    </submittedName>
</protein>
<accession>A0A367Y747</accession>
<dbReference type="Gene3D" id="1.10.1660.10">
    <property type="match status" value="1"/>
</dbReference>
<dbReference type="InterPro" id="IPR009061">
    <property type="entry name" value="DNA-bd_dom_put_sf"/>
</dbReference>
<dbReference type="InterPro" id="IPR041657">
    <property type="entry name" value="HTH_17"/>
</dbReference>
<name>A0A367Y747_9MICO</name>
<dbReference type="AlphaFoldDB" id="A0A367Y747"/>
<proteinExistence type="predicted"/>
<dbReference type="Pfam" id="PF12728">
    <property type="entry name" value="HTH_17"/>
    <property type="match status" value="1"/>
</dbReference>
<feature type="domain" description="Helix-turn-helix" evidence="1">
    <location>
        <begin position="140"/>
        <end position="188"/>
    </location>
</feature>
<dbReference type="OrthoDB" id="3393149at2"/>
<evidence type="ECO:0000313" key="2">
    <source>
        <dbReference type="EMBL" id="RCK61686.1"/>
    </source>
</evidence>
<dbReference type="SUPFAM" id="SSF46955">
    <property type="entry name" value="Putative DNA-binding domain"/>
    <property type="match status" value="1"/>
</dbReference>